<dbReference type="EMBL" id="LAZR01068527">
    <property type="protein sequence ID" value="KKK49467.1"/>
    <property type="molecule type" value="Genomic_DNA"/>
</dbReference>
<accession>A0A0F8VYN9</accession>
<proteinExistence type="predicted"/>
<dbReference type="AlphaFoldDB" id="A0A0F8VYN9"/>
<organism evidence="1">
    <name type="scientific">marine sediment metagenome</name>
    <dbReference type="NCBI Taxonomy" id="412755"/>
    <lineage>
        <taxon>unclassified sequences</taxon>
        <taxon>metagenomes</taxon>
        <taxon>ecological metagenomes</taxon>
    </lineage>
</organism>
<reference evidence="1" key="1">
    <citation type="journal article" date="2015" name="Nature">
        <title>Complex archaea that bridge the gap between prokaryotes and eukaryotes.</title>
        <authorList>
            <person name="Spang A."/>
            <person name="Saw J.H."/>
            <person name="Jorgensen S.L."/>
            <person name="Zaremba-Niedzwiedzka K."/>
            <person name="Martijn J."/>
            <person name="Lind A.E."/>
            <person name="van Eijk R."/>
            <person name="Schleper C."/>
            <person name="Guy L."/>
            <person name="Ettema T.J."/>
        </authorList>
    </citation>
    <scope>NUCLEOTIDE SEQUENCE</scope>
</reference>
<comment type="caution">
    <text evidence="1">The sequence shown here is derived from an EMBL/GenBank/DDBJ whole genome shotgun (WGS) entry which is preliminary data.</text>
</comment>
<evidence type="ECO:0000313" key="1">
    <source>
        <dbReference type="EMBL" id="KKK49467.1"/>
    </source>
</evidence>
<name>A0A0F8VYN9_9ZZZZ</name>
<gene>
    <name evidence="1" type="ORF">LCGC14_3134760</name>
</gene>
<sequence>MKQHITTDQLNELSEKGKEKLLKWWKRNGYRKITGTYADTGKFVYTDSLLSIGQMIEFLDDRGFFEDEKTHQVRSISKGKPGMNWQWFLRLNKEFNDYELCDALWSACKEVLNES</sequence>
<protein>
    <submittedName>
        <fullName evidence="1">Uncharacterized protein</fullName>
    </submittedName>
</protein>